<dbReference type="AlphaFoldDB" id="R4X0S1"/>
<evidence type="ECO:0000313" key="1">
    <source>
        <dbReference type="EMBL" id="BAN24582.1"/>
    </source>
</evidence>
<dbReference type="PATRIC" id="fig|758793.3.peg.2836"/>
<protein>
    <submittedName>
        <fullName evidence="1">Uncharacterized protein</fullName>
    </submittedName>
</protein>
<evidence type="ECO:0000313" key="2">
    <source>
        <dbReference type="Proteomes" id="UP000013966"/>
    </source>
</evidence>
<dbReference type="KEGG" id="buo:BRPE64_ACDS28280"/>
<keyword evidence="2" id="KW-1185">Reference proteome</keyword>
<dbReference type="EMBL" id="AP013058">
    <property type="protein sequence ID" value="BAN24582.1"/>
    <property type="molecule type" value="Genomic_DNA"/>
</dbReference>
<dbReference type="Proteomes" id="UP000013966">
    <property type="component" value="Chromosome 1"/>
</dbReference>
<dbReference type="HOGENOM" id="CLU_3005287_0_0_4"/>
<gene>
    <name evidence="1" type="ORF">BRPE64_ACDS28280</name>
</gene>
<reference evidence="1 2" key="1">
    <citation type="journal article" date="2013" name="Genome Announc.">
        <title>Complete Genome Sequence of Burkholderia sp. Strain RPE64, Bacterial Symbiont of the Bean Bug Riptortus pedestris.</title>
        <authorList>
            <person name="Shibata T.F."/>
            <person name="Maeda T."/>
            <person name="Nikoh N."/>
            <person name="Yamaguchi K."/>
            <person name="Oshima K."/>
            <person name="Hattori M."/>
            <person name="Nishiyama T."/>
            <person name="Hasebe M."/>
            <person name="Fukatsu T."/>
            <person name="Kikuchi Y."/>
            <person name="Shigenobu S."/>
        </authorList>
    </citation>
    <scope>NUCLEOTIDE SEQUENCE [LARGE SCALE GENOMIC DNA]</scope>
</reference>
<organism evidence="1 2">
    <name type="scientific">Caballeronia insecticola</name>
    <dbReference type="NCBI Taxonomy" id="758793"/>
    <lineage>
        <taxon>Bacteria</taxon>
        <taxon>Pseudomonadati</taxon>
        <taxon>Pseudomonadota</taxon>
        <taxon>Betaproteobacteria</taxon>
        <taxon>Burkholderiales</taxon>
        <taxon>Burkholderiaceae</taxon>
        <taxon>Caballeronia</taxon>
    </lineage>
</organism>
<sequence length="56" mass="6210">MQTRLRAVSCGVIGESNAKGNAQMRQNHAIGVFTKKSIASRQQAEYYRNCLLHVSS</sequence>
<accession>R4X0S1</accession>
<name>R4X0S1_9BURK</name>
<reference evidence="1 2" key="2">
    <citation type="journal article" date="2018" name="Int. J. Syst. Evol. Microbiol.">
        <title>Burkholderia insecticola sp. nov., a gut symbiotic bacterium of the bean bug Riptortus pedestris.</title>
        <authorList>
            <person name="Takeshita K."/>
            <person name="Tamaki H."/>
            <person name="Ohbayashi T."/>
            <person name="Meng X.-Y."/>
            <person name="Sone T."/>
            <person name="Mitani Y."/>
            <person name="Peeters C."/>
            <person name="Kikuchi Y."/>
            <person name="Vandamme P."/>
        </authorList>
    </citation>
    <scope>NUCLEOTIDE SEQUENCE [LARGE SCALE GENOMIC DNA]</scope>
    <source>
        <strain evidence="1">RPE64</strain>
    </source>
</reference>
<proteinExistence type="predicted"/>